<gene>
    <name evidence="7" type="ORF">FHS30_002495</name>
</gene>
<protein>
    <submittedName>
        <fullName evidence="7">Glycerate dehydrogenase</fullName>
        <ecNumber evidence="7">1.1.1.29</ecNumber>
    </submittedName>
</protein>
<dbReference type="GO" id="GO:0008465">
    <property type="term" value="F:hydroxypyruvate reductase (NADH) activity"/>
    <property type="evidence" value="ECO:0007669"/>
    <property type="project" value="UniProtKB-EC"/>
</dbReference>
<organism evidence="7 8">
    <name type="scientific">Simiduia aestuariiviva</name>
    <dbReference type="NCBI Taxonomy" id="1510459"/>
    <lineage>
        <taxon>Bacteria</taxon>
        <taxon>Pseudomonadati</taxon>
        <taxon>Pseudomonadota</taxon>
        <taxon>Gammaproteobacteria</taxon>
        <taxon>Cellvibrionales</taxon>
        <taxon>Cellvibrionaceae</taxon>
        <taxon>Simiduia</taxon>
    </lineage>
</organism>
<dbReference type="PROSITE" id="PS00671">
    <property type="entry name" value="D_2_HYDROXYACID_DH_3"/>
    <property type="match status" value="1"/>
</dbReference>
<dbReference type="SUPFAM" id="SSF52283">
    <property type="entry name" value="Formate/glycerate dehydrogenase catalytic domain-like"/>
    <property type="match status" value="1"/>
</dbReference>
<dbReference type="EC" id="1.1.1.29" evidence="7"/>
<name>A0A839UV94_9GAMM</name>
<evidence type="ECO:0000256" key="2">
    <source>
        <dbReference type="ARBA" id="ARBA00023002"/>
    </source>
</evidence>
<dbReference type="InterPro" id="IPR006139">
    <property type="entry name" value="D-isomer_2_OHA_DH_cat_dom"/>
</dbReference>
<keyword evidence="2 4" id="KW-0560">Oxidoreductase</keyword>
<dbReference type="AlphaFoldDB" id="A0A839UV94"/>
<dbReference type="RefSeq" id="WP_183910768.1">
    <property type="nucleotide sequence ID" value="NZ_JACHXZ010000003.1"/>
</dbReference>
<dbReference type="Gene3D" id="3.40.50.720">
    <property type="entry name" value="NAD(P)-binding Rossmann-like Domain"/>
    <property type="match status" value="2"/>
</dbReference>
<evidence type="ECO:0000313" key="7">
    <source>
        <dbReference type="EMBL" id="MBB3169287.1"/>
    </source>
</evidence>
<dbReference type="NCBIfam" id="NF005069">
    <property type="entry name" value="PRK06487.1"/>
    <property type="match status" value="1"/>
</dbReference>
<dbReference type="EMBL" id="JACHXZ010000003">
    <property type="protein sequence ID" value="MBB3169287.1"/>
    <property type="molecule type" value="Genomic_DNA"/>
</dbReference>
<evidence type="ECO:0000256" key="3">
    <source>
        <dbReference type="ARBA" id="ARBA00023027"/>
    </source>
</evidence>
<dbReference type="Pfam" id="PF02826">
    <property type="entry name" value="2-Hacid_dh_C"/>
    <property type="match status" value="1"/>
</dbReference>
<dbReference type="InterPro" id="IPR006140">
    <property type="entry name" value="D-isomer_DH_NAD-bd"/>
</dbReference>
<evidence type="ECO:0000256" key="4">
    <source>
        <dbReference type="RuleBase" id="RU003719"/>
    </source>
</evidence>
<dbReference type="InterPro" id="IPR036291">
    <property type="entry name" value="NAD(P)-bd_dom_sf"/>
</dbReference>
<comment type="similarity">
    <text evidence="1 4">Belongs to the D-isomer specific 2-hydroxyacid dehydrogenase family.</text>
</comment>
<dbReference type="CDD" id="cd12162">
    <property type="entry name" value="2-Hacid_dh_4"/>
    <property type="match status" value="1"/>
</dbReference>
<evidence type="ECO:0000313" key="8">
    <source>
        <dbReference type="Proteomes" id="UP000559987"/>
    </source>
</evidence>
<proteinExistence type="inferred from homology"/>
<dbReference type="Proteomes" id="UP000559987">
    <property type="component" value="Unassembled WGS sequence"/>
</dbReference>
<dbReference type="PANTHER" id="PTHR43761:SF1">
    <property type="entry name" value="D-ISOMER SPECIFIC 2-HYDROXYACID DEHYDROGENASE CATALYTIC DOMAIN-CONTAINING PROTEIN-RELATED"/>
    <property type="match status" value="1"/>
</dbReference>
<reference evidence="7 8" key="1">
    <citation type="submission" date="2020-08" db="EMBL/GenBank/DDBJ databases">
        <title>Genomic Encyclopedia of Type Strains, Phase III (KMG-III): the genomes of soil and plant-associated and newly described type strains.</title>
        <authorList>
            <person name="Whitman W."/>
        </authorList>
    </citation>
    <scope>NUCLEOTIDE SEQUENCE [LARGE SCALE GENOMIC DNA]</scope>
    <source>
        <strain evidence="7 8">CECT 8571</strain>
    </source>
</reference>
<sequence length="323" mass="34307">MVVALRQGVILDADSLGPADLDLSGLLNSLPHWHCFDSTTPAQLSAHIADAEVVVTNKVVLNADTLRRHPQLKLICVAATGTNNVDLAAARAQGITVCNVVNYGPRSVAQHALMLMLNLATRAPDYSRSATNGRWSQSPFFCLLDHPIVELAGKTLGIVGYGVLGQQVAQLGSALGMNTMISARPGSDTVPAGRHPFDDVLAQADVLSLHCPLTETNHQLINARRLARMKPSAFLINCARGGLIDELALAEALRQGRLAGAGLDVLSQEPPPADHPLLASDIPNLIITPHTAWASREARQNLIDILADNVRAYLAGQAINQVG</sequence>
<dbReference type="InterPro" id="IPR050418">
    <property type="entry name" value="D-iso_2-hydroxyacid_DH_PdxB"/>
</dbReference>
<feature type="domain" description="D-isomer specific 2-hydroxyacid dehydrogenase catalytic" evidence="5">
    <location>
        <begin position="32"/>
        <end position="319"/>
    </location>
</feature>
<keyword evidence="8" id="KW-1185">Reference proteome</keyword>
<evidence type="ECO:0000256" key="1">
    <source>
        <dbReference type="ARBA" id="ARBA00005854"/>
    </source>
</evidence>
<dbReference type="SUPFAM" id="SSF51735">
    <property type="entry name" value="NAD(P)-binding Rossmann-fold domains"/>
    <property type="match status" value="1"/>
</dbReference>
<feature type="domain" description="D-isomer specific 2-hydroxyacid dehydrogenase NAD-binding" evidence="6">
    <location>
        <begin position="113"/>
        <end position="292"/>
    </location>
</feature>
<comment type="caution">
    <text evidence="7">The sequence shown here is derived from an EMBL/GenBank/DDBJ whole genome shotgun (WGS) entry which is preliminary data.</text>
</comment>
<evidence type="ECO:0000259" key="5">
    <source>
        <dbReference type="Pfam" id="PF00389"/>
    </source>
</evidence>
<dbReference type="GO" id="GO:0051287">
    <property type="term" value="F:NAD binding"/>
    <property type="evidence" value="ECO:0007669"/>
    <property type="project" value="InterPro"/>
</dbReference>
<evidence type="ECO:0000259" key="6">
    <source>
        <dbReference type="Pfam" id="PF02826"/>
    </source>
</evidence>
<keyword evidence="3" id="KW-0520">NAD</keyword>
<dbReference type="Pfam" id="PF00389">
    <property type="entry name" value="2-Hacid_dh"/>
    <property type="match status" value="1"/>
</dbReference>
<dbReference type="PROSITE" id="PS00670">
    <property type="entry name" value="D_2_HYDROXYACID_DH_2"/>
    <property type="match status" value="1"/>
</dbReference>
<dbReference type="InterPro" id="IPR029753">
    <property type="entry name" value="D-isomer_DH_CS"/>
</dbReference>
<dbReference type="PANTHER" id="PTHR43761">
    <property type="entry name" value="D-ISOMER SPECIFIC 2-HYDROXYACID DEHYDROGENASE FAMILY PROTEIN (AFU_ORTHOLOGUE AFUA_1G13630)"/>
    <property type="match status" value="1"/>
</dbReference>
<accession>A0A839UV94</accession>